<gene>
    <name evidence="1" type="ORF">OL599_24930</name>
</gene>
<evidence type="ECO:0000313" key="1">
    <source>
        <dbReference type="EMBL" id="MCW3477798.1"/>
    </source>
</evidence>
<keyword evidence="2" id="KW-1185">Reference proteome</keyword>
<dbReference type="AlphaFoldDB" id="A0AA42CG54"/>
<reference evidence="1" key="1">
    <citation type="submission" date="2022-09" db="EMBL/GenBank/DDBJ databases">
        <title>Rhodovastum sp. nov. RN2-1 isolated from soil in Seongnam, South Korea.</title>
        <authorList>
            <person name="Le N.T."/>
        </authorList>
    </citation>
    <scope>NUCLEOTIDE SEQUENCE</scope>
    <source>
        <strain evidence="1">RN2-1</strain>
    </source>
</reference>
<dbReference type="EMBL" id="JAPDNT010000053">
    <property type="protein sequence ID" value="MCW3477798.1"/>
    <property type="molecule type" value="Genomic_DNA"/>
</dbReference>
<accession>A0AA42CG54</accession>
<proteinExistence type="predicted"/>
<organism evidence="1 2">
    <name type="scientific">Limobrevibacterium gyesilva</name>
    <dbReference type="NCBI Taxonomy" id="2991712"/>
    <lineage>
        <taxon>Bacteria</taxon>
        <taxon>Pseudomonadati</taxon>
        <taxon>Pseudomonadota</taxon>
        <taxon>Alphaproteobacteria</taxon>
        <taxon>Acetobacterales</taxon>
        <taxon>Acetobacteraceae</taxon>
        <taxon>Limobrevibacterium</taxon>
    </lineage>
</organism>
<evidence type="ECO:0000313" key="2">
    <source>
        <dbReference type="Proteomes" id="UP001165679"/>
    </source>
</evidence>
<protein>
    <submittedName>
        <fullName evidence="1">Uncharacterized protein</fullName>
    </submittedName>
</protein>
<dbReference type="Proteomes" id="UP001165679">
    <property type="component" value="Unassembled WGS sequence"/>
</dbReference>
<reference evidence="1" key="2">
    <citation type="submission" date="2022-10" db="EMBL/GenBank/DDBJ databases">
        <authorList>
            <person name="Trinh H.N."/>
        </authorList>
    </citation>
    <scope>NUCLEOTIDE SEQUENCE</scope>
    <source>
        <strain evidence="1">RN2-1</strain>
    </source>
</reference>
<dbReference type="RefSeq" id="WP_264716767.1">
    <property type="nucleotide sequence ID" value="NZ_JAPDNT010000053.1"/>
</dbReference>
<name>A0AA42CG54_9PROT</name>
<comment type="caution">
    <text evidence="1">The sequence shown here is derived from an EMBL/GenBank/DDBJ whole genome shotgun (WGS) entry which is preliminary data.</text>
</comment>
<sequence length="167" mass="18376">MHTAAQQRVKAVMSGFTCHILMPEQASTVYPLVREAVPALDLRTWLRFAKRITNPRRASQEGIMVVRRNSRPMPCGLFVYRRENDLTHGPTLVAEHFIAVDVLDAEPAMRALVAELDTLAEALGCHAIRAMVLGQSSLVASGLRDAGHQPEGATLWKPLHRPHEAGG</sequence>